<sequence>MAGTSVLIKNFDERSSAGVIAECAVYKAPLCYPGICEALPSVDPTVDTSSRGIQQHLETRVQHRTCGLSQVLLLMRQAYWKSSRPKCMRNAKGKLTFTQWTIVARAAPHVWTACQLKLLLLALLLAMRLICPRSMRVRRISNTNMAICLRFP</sequence>
<reference evidence="2" key="1">
    <citation type="journal article" date="2010" name="Science">
        <title>Signatures of adaptation to obligate biotrophy in the Hyaloperonospora arabidopsidis genome.</title>
        <authorList>
            <person name="Baxter L."/>
            <person name="Tripathy S."/>
            <person name="Ishaque N."/>
            <person name="Boot N."/>
            <person name="Cabral A."/>
            <person name="Kemen E."/>
            <person name="Thines M."/>
            <person name="Ah-Fong A."/>
            <person name="Anderson R."/>
            <person name="Badejoko W."/>
            <person name="Bittner-Eddy P."/>
            <person name="Boore J.L."/>
            <person name="Chibucos M.C."/>
            <person name="Coates M."/>
            <person name="Dehal P."/>
            <person name="Delehaunty K."/>
            <person name="Dong S."/>
            <person name="Downton P."/>
            <person name="Dumas B."/>
            <person name="Fabro G."/>
            <person name="Fronick C."/>
            <person name="Fuerstenberg S.I."/>
            <person name="Fulton L."/>
            <person name="Gaulin E."/>
            <person name="Govers F."/>
            <person name="Hughes L."/>
            <person name="Humphray S."/>
            <person name="Jiang R.H."/>
            <person name="Judelson H."/>
            <person name="Kamoun S."/>
            <person name="Kyung K."/>
            <person name="Meijer H."/>
            <person name="Minx P."/>
            <person name="Morris P."/>
            <person name="Nelson J."/>
            <person name="Phuntumart V."/>
            <person name="Qutob D."/>
            <person name="Rehmany A."/>
            <person name="Rougon-Cardoso A."/>
            <person name="Ryden P."/>
            <person name="Torto-Alalibo T."/>
            <person name="Studholme D."/>
            <person name="Wang Y."/>
            <person name="Win J."/>
            <person name="Wood J."/>
            <person name="Clifton S.W."/>
            <person name="Rogers J."/>
            <person name="Van den Ackerveken G."/>
            <person name="Jones J.D."/>
            <person name="McDowell J.M."/>
            <person name="Beynon J."/>
            <person name="Tyler B.M."/>
        </authorList>
    </citation>
    <scope>NUCLEOTIDE SEQUENCE [LARGE SCALE GENOMIC DNA]</scope>
    <source>
        <strain evidence="2">Emoy2</strain>
    </source>
</reference>
<dbReference type="EMBL" id="JH598161">
    <property type="status" value="NOT_ANNOTATED_CDS"/>
    <property type="molecule type" value="Genomic_DNA"/>
</dbReference>
<protein>
    <submittedName>
        <fullName evidence="1">Uncharacterized protein</fullName>
    </submittedName>
</protein>
<evidence type="ECO:0000313" key="1">
    <source>
        <dbReference type="EnsemblProtists" id="HpaP804376"/>
    </source>
</evidence>
<dbReference type="InParanoid" id="M4BDK9"/>
<dbReference type="EnsemblProtists" id="HpaT804376">
    <property type="protein sequence ID" value="HpaP804376"/>
    <property type="gene ID" value="HpaG804376"/>
</dbReference>
<dbReference type="Proteomes" id="UP000011713">
    <property type="component" value="Unassembled WGS sequence"/>
</dbReference>
<evidence type="ECO:0000313" key="2">
    <source>
        <dbReference type="Proteomes" id="UP000011713"/>
    </source>
</evidence>
<dbReference type="HOGENOM" id="CLU_1725810_0_0_1"/>
<proteinExistence type="predicted"/>
<dbReference type="AlphaFoldDB" id="M4BDK9"/>
<keyword evidence="2" id="KW-1185">Reference proteome</keyword>
<reference evidence="1" key="2">
    <citation type="submission" date="2015-06" db="UniProtKB">
        <authorList>
            <consortium name="EnsemblProtists"/>
        </authorList>
    </citation>
    <scope>IDENTIFICATION</scope>
    <source>
        <strain evidence="1">Emoy2</strain>
    </source>
</reference>
<accession>M4BDK9</accession>
<dbReference type="VEuPathDB" id="FungiDB:HpaG804376"/>
<organism evidence="1 2">
    <name type="scientific">Hyaloperonospora arabidopsidis (strain Emoy2)</name>
    <name type="common">Downy mildew agent</name>
    <name type="synonym">Peronospora arabidopsidis</name>
    <dbReference type="NCBI Taxonomy" id="559515"/>
    <lineage>
        <taxon>Eukaryota</taxon>
        <taxon>Sar</taxon>
        <taxon>Stramenopiles</taxon>
        <taxon>Oomycota</taxon>
        <taxon>Peronosporomycetes</taxon>
        <taxon>Peronosporales</taxon>
        <taxon>Peronosporaceae</taxon>
        <taxon>Hyaloperonospora</taxon>
    </lineage>
</organism>
<name>M4BDK9_HYAAE</name>